<gene>
    <name evidence="1" type="ORF">D1006_40595</name>
</gene>
<dbReference type="Proteomes" id="UP000289650">
    <property type="component" value="Unassembled WGS sequence"/>
</dbReference>
<name>A0A4Q2A4Z5_9BURK</name>
<evidence type="ECO:0000313" key="2">
    <source>
        <dbReference type="Proteomes" id="UP000289650"/>
    </source>
</evidence>
<organism evidence="1 2">
    <name type="scientific">Burkholderia stabilis</name>
    <dbReference type="NCBI Taxonomy" id="95485"/>
    <lineage>
        <taxon>Bacteria</taxon>
        <taxon>Pseudomonadati</taxon>
        <taxon>Pseudomonadota</taxon>
        <taxon>Betaproteobacteria</taxon>
        <taxon>Burkholderiales</taxon>
        <taxon>Burkholderiaceae</taxon>
        <taxon>Burkholderia</taxon>
        <taxon>Burkholderia cepacia complex</taxon>
    </lineage>
</organism>
<dbReference type="OrthoDB" id="7788065at2"/>
<evidence type="ECO:0000313" key="1">
    <source>
        <dbReference type="EMBL" id="RXV64108.1"/>
    </source>
</evidence>
<dbReference type="InterPro" id="IPR056955">
    <property type="entry name" value="ORC-CDC6-like"/>
</dbReference>
<reference evidence="1 2" key="1">
    <citation type="submission" date="2018-08" db="EMBL/GenBank/DDBJ databases">
        <title>Mountain-cultivated ginseng endophyte, Burkholderia stabilis and its activity against ginseng root rot disease.</title>
        <authorList>
            <person name="Tapan Kumar M."/>
            <person name="Bae H."/>
            <person name="Shanmugam G."/>
            <person name="Jeon J."/>
        </authorList>
    </citation>
    <scope>NUCLEOTIDE SEQUENCE [LARGE SCALE GENOMIC DNA]</scope>
    <source>
        <strain evidence="1 2">EB159</strain>
    </source>
</reference>
<dbReference type="SUPFAM" id="SSF52540">
    <property type="entry name" value="P-loop containing nucleoside triphosphate hydrolases"/>
    <property type="match status" value="1"/>
</dbReference>
<dbReference type="AlphaFoldDB" id="A0A4Q2A4Z5"/>
<dbReference type="EMBL" id="QWEX01000005">
    <property type="protein sequence ID" value="RXV64108.1"/>
    <property type="molecule type" value="Genomic_DNA"/>
</dbReference>
<dbReference type="RefSeq" id="WP_129518697.1">
    <property type="nucleotide sequence ID" value="NZ_QWEX01000005.1"/>
</dbReference>
<protein>
    <submittedName>
        <fullName evidence="1">Zinc ribbon domain-containing protein</fullName>
    </submittedName>
</protein>
<proteinExistence type="predicted"/>
<dbReference type="Pfam" id="PF24389">
    <property type="entry name" value="ORC-CDC6-like"/>
    <property type="match status" value="1"/>
</dbReference>
<comment type="caution">
    <text evidence="1">The sequence shown here is derived from an EMBL/GenBank/DDBJ whole genome shotgun (WGS) entry which is preliminary data.</text>
</comment>
<sequence length="561" mass="63082">MADFEERADQLSLNLIDSSLVDGEMFKRARKKLIAPGAKLLVGPRGTGKTHLMRYTYLHALRTPASPLVLYASFNRYLHLEPLLKRSTDALTRFHSWVLAKLLLSCFQWLEDANKDVNELAEHDELYNKAKLSQLVELLERGSGDELYEELGRHLTVDRVTHAVRILTSKFSRTRAVLLLDDAALSLSDQYLAAFFEVFRLLKAEHVAPKAAVYPGTTQYGPTFHAFHEVEEIPLWLSVEDPDFSRIMGEIAVRRLAGPEIGEINSDALELLKYVSFGIPRAFLRLLRAYVETESGTLQQKINRITEQQVVLIGAEYDSLKLKVPQFASLVALGRQLFDNAVQAVAAVQSRNPNSQNIVLGVREERDQGPLIDRMFRFLVEVGLLFPLQAVSHGPGRKYLRFIPHLAFLLKEGAFREGRKASVRTLPLIMQQPASKHPVRRDLLSLVGAQAAQQIKLDLPPCQNCGAHRLNDSQLFCHNCGERLVAASLFEECMKLPLKKVPGISQTLISRVTRETQLRTIGDIYSSQNASADLQETNYVGPRRAQGIIERVTAVIDEFLS</sequence>
<dbReference type="InterPro" id="IPR027417">
    <property type="entry name" value="P-loop_NTPase"/>
</dbReference>
<accession>A0A4Q2A4Z5</accession>